<dbReference type="AlphaFoldDB" id="A0A6L3VRJ5"/>
<feature type="region of interest" description="Disordered" evidence="1">
    <location>
        <begin position="178"/>
        <end position="205"/>
    </location>
</feature>
<name>A0A6L3VRJ5_9ACTN</name>
<accession>A0A6L3VRJ5</accession>
<reference evidence="2 3" key="1">
    <citation type="submission" date="2019-09" db="EMBL/GenBank/DDBJ databases">
        <title>Actinomadura physcomitrii sp. nov., a novel actinomycete isolated from moss [Physcomitrium sphaericum (Ludw) Fuernr].</title>
        <authorList>
            <person name="Liu C."/>
            <person name="Zhuang X."/>
        </authorList>
    </citation>
    <scope>NUCLEOTIDE SEQUENCE [LARGE SCALE GENOMIC DNA]</scope>
    <source>
        <strain evidence="2 3">CYP1-1B</strain>
    </source>
</reference>
<dbReference type="EMBL" id="WBMR01000076">
    <property type="protein sequence ID" value="KAB2376994.1"/>
    <property type="molecule type" value="Genomic_DNA"/>
</dbReference>
<evidence type="ECO:0000313" key="3">
    <source>
        <dbReference type="Proteomes" id="UP000483004"/>
    </source>
</evidence>
<organism evidence="2 3">
    <name type="scientific">Actinomadura montaniterrae</name>
    <dbReference type="NCBI Taxonomy" id="1803903"/>
    <lineage>
        <taxon>Bacteria</taxon>
        <taxon>Bacillati</taxon>
        <taxon>Actinomycetota</taxon>
        <taxon>Actinomycetes</taxon>
        <taxon>Streptosporangiales</taxon>
        <taxon>Thermomonosporaceae</taxon>
        <taxon>Actinomadura</taxon>
    </lineage>
</organism>
<sequence length="252" mass="26602">MTTTSATTETAPAESITLALVDAIERTWAAIRRRHPDVPRVVVTIGSGTIGAARGAVTLGHYAGARWVHQEDGDLPELFVGGEGLQRGAVDVLGTLLHESAHGLAAARDIKDTSRQGRWHNARYKALGEEVGLTLAKDERIGWSLTSVPDETAQTYAAEVERLAAAITAYRRSEHIARLGPGTGGAGGEDEDGGATGKDTRASSNNGRAAVCRCEPPRRIRVAPTVLALGAITCGCCKSEFLAGQDEEEQPR</sequence>
<dbReference type="OrthoDB" id="4234112at2"/>
<protein>
    <recommendedName>
        <fullName evidence="4">SprT family zinc-dependent metalloprotease</fullName>
    </recommendedName>
</protein>
<dbReference type="RefSeq" id="WP_151542465.1">
    <property type="nucleotide sequence ID" value="NZ_WBMR01000076.1"/>
</dbReference>
<evidence type="ECO:0000313" key="2">
    <source>
        <dbReference type="EMBL" id="KAB2376994.1"/>
    </source>
</evidence>
<keyword evidence="3" id="KW-1185">Reference proteome</keyword>
<comment type="caution">
    <text evidence="2">The sequence shown here is derived from an EMBL/GenBank/DDBJ whole genome shotgun (WGS) entry which is preliminary data.</text>
</comment>
<dbReference type="Proteomes" id="UP000483004">
    <property type="component" value="Unassembled WGS sequence"/>
</dbReference>
<proteinExistence type="predicted"/>
<evidence type="ECO:0000256" key="1">
    <source>
        <dbReference type="SAM" id="MobiDB-lite"/>
    </source>
</evidence>
<evidence type="ECO:0008006" key="4">
    <source>
        <dbReference type="Google" id="ProtNLM"/>
    </source>
</evidence>
<gene>
    <name evidence="2" type="ORF">F9B16_24480</name>
</gene>